<keyword evidence="3" id="KW-1185">Reference proteome</keyword>
<accession>A0A5D3AM54</accession>
<sequence length="148" mass="16444">MGDRYRRTDKSKRDTQQQEKVAERVASRNQASGTGAYDPSAASGQSYSTQQAGMTSEQMMQFDNSLTPEQLQSYGGYDTQYGGSSSMALPSQQEMEMLGQVHDETMTNQASSMASYNPELDEGSALAQQYMEIWGESYEIGNKKRSKK</sequence>
<feature type="region of interest" description="Disordered" evidence="1">
    <location>
        <begin position="1"/>
        <end position="87"/>
    </location>
</feature>
<dbReference type="EMBL" id="NIDF01000282">
    <property type="protein sequence ID" value="TYJ51301.1"/>
    <property type="molecule type" value="Genomic_DNA"/>
</dbReference>
<evidence type="ECO:0000313" key="3">
    <source>
        <dbReference type="Proteomes" id="UP000322245"/>
    </source>
</evidence>
<dbReference type="Proteomes" id="UP000322245">
    <property type="component" value="Unassembled WGS sequence"/>
</dbReference>
<evidence type="ECO:0000313" key="2">
    <source>
        <dbReference type="EMBL" id="TYJ51301.1"/>
    </source>
</evidence>
<name>A0A5D3AM54_9TREE</name>
<comment type="caution">
    <text evidence="2">The sequence shown here is derived from an EMBL/GenBank/DDBJ whole genome shotgun (WGS) entry which is preliminary data.</text>
</comment>
<evidence type="ECO:0000256" key="1">
    <source>
        <dbReference type="SAM" id="MobiDB-lite"/>
    </source>
</evidence>
<proteinExistence type="predicted"/>
<reference evidence="2 3" key="1">
    <citation type="submission" date="2017-05" db="EMBL/GenBank/DDBJ databases">
        <title>The Genome Sequence of Tsuchiyaea wingfieldii DSM 27421.</title>
        <authorList>
            <person name="Cuomo C."/>
            <person name="Passer A."/>
            <person name="Billmyre B."/>
            <person name="Heitman J."/>
        </authorList>
    </citation>
    <scope>NUCLEOTIDE SEQUENCE [LARGE SCALE GENOMIC DNA]</scope>
    <source>
        <strain evidence="2 3">DSM 27421</strain>
    </source>
</reference>
<dbReference type="AlphaFoldDB" id="A0A5D3AM54"/>
<organism evidence="2 3">
    <name type="scientific">Cryptococcus floricola</name>
    <dbReference type="NCBI Taxonomy" id="2591691"/>
    <lineage>
        <taxon>Eukaryota</taxon>
        <taxon>Fungi</taxon>
        <taxon>Dikarya</taxon>
        <taxon>Basidiomycota</taxon>
        <taxon>Agaricomycotina</taxon>
        <taxon>Tremellomycetes</taxon>
        <taxon>Tremellales</taxon>
        <taxon>Cryptococcaceae</taxon>
        <taxon>Cryptococcus</taxon>
    </lineage>
</organism>
<feature type="compositionally biased region" description="Basic and acidic residues" evidence="1">
    <location>
        <begin position="1"/>
        <end position="26"/>
    </location>
</feature>
<protein>
    <submittedName>
        <fullName evidence="2">Uncharacterized protein</fullName>
    </submittedName>
</protein>
<feature type="compositionally biased region" description="Polar residues" evidence="1">
    <location>
        <begin position="42"/>
        <end position="73"/>
    </location>
</feature>
<gene>
    <name evidence="2" type="ORF">B9479_008133</name>
</gene>